<proteinExistence type="predicted"/>
<reference evidence="5" key="3">
    <citation type="journal article" date="2021" name="Int. J. Parasitol.">
        <title>Comparative analysis of gene expression between Babesia bovis blood stages and kinetes allowed by improved genome annotation.</title>
        <authorList>
            <person name="Ueti M.W."/>
            <person name="Johnson W.C."/>
            <person name="Kappmeyer L.S."/>
            <person name="Herndon D.R."/>
            <person name="Mousel M.R."/>
            <person name="Reif K.E."/>
            <person name="Taus N.S."/>
            <person name="Ifeonu O.O."/>
            <person name="Silva J.C."/>
            <person name="Suarez C.E."/>
            <person name="Brayton K.A."/>
        </authorList>
    </citation>
    <scope>NUCLEOTIDE SEQUENCE [LARGE SCALE GENOMIC DNA]</scope>
</reference>
<reference evidence="5" key="2">
    <citation type="journal article" date="2020" name="Data Brief">
        <title>Transcriptome dataset of Babesia bovis life stages within vertebrate and invertebrate hosts.</title>
        <authorList>
            <person name="Ueti M.W."/>
            <person name="Johnson W.C."/>
            <person name="Kappmeyer L.S."/>
            <person name="Herndon D.R."/>
            <person name="Mousel M.R."/>
            <person name="Reif K.E."/>
            <person name="Taus N.S."/>
            <person name="Ifeonu O.O."/>
            <person name="Silva J.C."/>
            <person name="Suarez C.E."/>
            <person name="Brayton K.A."/>
        </authorList>
    </citation>
    <scope>NUCLEOTIDE SEQUENCE [LARGE SCALE GENOMIC DNA]</scope>
</reference>
<dbReference type="VEuPathDB" id="PiroplasmaDB:BBOV_IV001500"/>
<dbReference type="GeneID" id="5477534"/>
<dbReference type="eggNOG" id="ENOG502SYXA">
    <property type="taxonomic scope" value="Eukaryota"/>
</dbReference>
<feature type="region of interest" description="Disordered" evidence="2">
    <location>
        <begin position="1006"/>
        <end position="1029"/>
    </location>
</feature>
<evidence type="ECO:0000256" key="3">
    <source>
        <dbReference type="SAM" id="Phobius"/>
    </source>
</evidence>
<comment type="caution">
    <text evidence="4">The sequence shown here is derived from an EMBL/GenBank/DDBJ whole genome shotgun (WGS) entry which is preliminary data.</text>
</comment>
<dbReference type="InParanoid" id="A7AVC1"/>
<feature type="transmembrane region" description="Helical" evidence="3">
    <location>
        <begin position="1275"/>
        <end position="1298"/>
    </location>
</feature>
<dbReference type="InterPro" id="IPR024751">
    <property type="entry name" value="VESA1"/>
</dbReference>
<sequence>MALKSTFTPKASLTEASTNLKEAIDWVLRVTGRDGKALSGDECICGLAAAVTDLLQSVQLEYNGEYLVVDTSWCPLGYQGEATGKGPPKEKVKGHLNELFSLVQGLGGTAVVRTYIDQLAQVLSALVGWSRIEKCWDSKGKCKVGTHGYQHGIKKECEYLKDVTPNDPCKDCGCMKWKVDNADNEGTPLGRKCTRCSGSEEEVKKQQECKCDTGEEGCAAGQECKCAKAGKCCKCYCKDKCNNGCAGEKAKCICVEEEQSYRSAYRGRYRSDSYVGGTITAYRECMWNSPTNTTSRHRCAQILLGSVCLIWSGLTYMYWTGKWAKGSPRWNNHILDGSGLDDGTLSQWLQALGFPRDMINNSGPRNRWDAVIWDGFRGMLYLGFPDTGDWKDISVHGNDQHDNTFRQPAGMNYAGYIHTVDRGAFCSNATVFKKANGNGATITDEQMHKCGALYKLYILSCAYFTGLQKKRSTQSNTPTTPRTIREILYWLSALPYSQAYPKTLEHSKEVLKKVAPEKDGTKTLSFLQTGRTHPITVHEFNLFAHFQAVTQYCPLVLIGIQGGLHSPKDTDSTKEPAIHSLYANTECNFTYPAVPIQAYNQVVHYIRALFYQLYFLRKQCAVKVTCGGKWRECRYGQGIVSKGVISWMCLGCDPMEHDRKKRVGKVGEISDALVKKVEASGGDGDDGKELKDLLEKIGEVVVQLGNAQEALEGKAESKVIEGVKVALTKAKTELEGVVDENANNELKEKIKELTNGSGGGKGNLLGEVEGALENAKNIEKERDYSNAKDKISAAIHKVLEVLKILTKLAKQYEEELKDKMKGNEPTNNKIELISFIKELKEFLNIIDDMFDIVGSTRCVHCRDHSTKCGKEPVSKYCNTCHQQYMDGTPSPLQAFLEDRLPGFSCDVVRDIEDPDKYPPAADHSQHCGGSGQCCPLPMGFRGQFYSGSIRDCTGQRLYGILYFFSNENMMQSCVYTLVRVTAALSATTPQVLGDVFGFFRGGVGEKERGKTPEGSDGTPCNHDGNPSGSYEENKTKYFCGWCASGLREEVKKIEWIPKGGDSDKGGEYRKTVGTALIEIKGDKGEVVASSQSNPTTTTTSNLSTLTTPFLSPLTGELYTAVSATFGGTYLSWVLYLSDALQWGLESLASEFKEIECRGCRDCDPNKCKKGAHGDNGDAQCRCQSIVSCTGVLPVLYRHGFSYGNPFNLEGFKQEKKDEGDYSITDKQEGSTKKCHQFLDSLSAVIDMNKQDQEQHPLTNLLTQVGKLQYDIRLPWIFVLTLAWLVAVLYLAFGAIWPLDWTHMRSHWLRGGEHQWQCMWYKVMTGRKGMELVEYFGKT</sequence>
<keyword evidence="3" id="KW-0812">Transmembrane</keyword>
<dbReference type="Pfam" id="PF12785">
    <property type="entry name" value="VESA1_N"/>
    <property type="match status" value="1"/>
</dbReference>
<dbReference type="EMBL" id="AAXT01000004">
    <property type="protein sequence ID" value="EDO05747.1"/>
    <property type="molecule type" value="Genomic_DNA"/>
</dbReference>
<name>A7AVC1_BABBO</name>
<accession>A7AVC1</accession>
<keyword evidence="1" id="KW-0175">Coiled coil</keyword>
<feature type="coiled-coil region" evidence="1">
    <location>
        <begin position="761"/>
        <end position="822"/>
    </location>
</feature>
<evidence type="ECO:0000256" key="1">
    <source>
        <dbReference type="SAM" id="Coils"/>
    </source>
</evidence>
<keyword evidence="3" id="KW-0472">Membrane</keyword>
<protein>
    <submittedName>
        <fullName evidence="4">Variant erythrocyte surface antigen-1, alpha subunit</fullName>
    </submittedName>
</protein>
<keyword evidence="3" id="KW-1133">Transmembrane helix</keyword>
<keyword evidence="5" id="KW-1185">Reference proteome</keyword>
<dbReference type="Proteomes" id="UP000002173">
    <property type="component" value="Unassembled WGS sequence"/>
</dbReference>
<dbReference type="RefSeq" id="XP_001609315.1">
    <property type="nucleotide sequence ID" value="XM_001609265.1"/>
</dbReference>
<organism evidence="4 5">
    <name type="scientific">Babesia bovis</name>
    <dbReference type="NCBI Taxonomy" id="5865"/>
    <lineage>
        <taxon>Eukaryota</taxon>
        <taxon>Sar</taxon>
        <taxon>Alveolata</taxon>
        <taxon>Apicomplexa</taxon>
        <taxon>Aconoidasida</taxon>
        <taxon>Piroplasmida</taxon>
        <taxon>Babesiidae</taxon>
        <taxon>Babesia</taxon>
    </lineage>
</organism>
<reference evidence="4 5" key="1">
    <citation type="journal article" date="2007" name="PLoS Pathog.">
        <title>Genome sequence of Babesia bovis and comparative analysis of apicomplexan hemoprotozoa.</title>
        <authorList>
            <person name="Brayton K.A."/>
            <person name="Lau A.O.T."/>
            <person name="Herndon D.R."/>
            <person name="Hannick L."/>
            <person name="Kappmeyer L.S."/>
            <person name="Berens S.J."/>
            <person name="Bidwell S.L."/>
            <person name="Brown W.C."/>
            <person name="Crabtree J."/>
            <person name="Fadrosh D."/>
            <person name="Feldblum T."/>
            <person name="Forberger H.A."/>
            <person name="Haas B.J."/>
            <person name="Howell J.M."/>
            <person name="Khouri H."/>
            <person name="Koo H."/>
            <person name="Mann D.J."/>
            <person name="Norimine J."/>
            <person name="Paulsen I.T."/>
            <person name="Radune D."/>
            <person name="Ren Q."/>
            <person name="Smith R.K. Jr."/>
            <person name="Suarez C.E."/>
            <person name="White O."/>
            <person name="Wortman J.R."/>
            <person name="Knowles D.P. Jr."/>
            <person name="McElwain T.F."/>
            <person name="Nene V.M."/>
        </authorList>
    </citation>
    <scope>NUCLEOTIDE SEQUENCE [LARGE SCALE GENOMIC DNA]</scope>
    <source>
        <strain evidence="4">T2Bo</strain>
    </source>
</reference>
<gene>
    <name evidence="4" type="ORF">BBOV_IV001500</name>
</gene>
<evidence type="ECO:0000313" key="5">
    <source>
        <dbReference type="Proteomes" id="UP000002173"/>
    </source>
</evidence>
<evidence type="ECO:0000313" key="4">
    <source>
        <dbReference type="EMBL" id="EDO05747.1"/>
    </source>
</evidence>
<evidence type="ECO:0000256" key="2">
    <source>
        <dbReference type="SAM" id="MobiDB-lite"/>
    </source>
</evidence>
<dbReference type="KEGG" id="bbo:BBOV_IV001500"/>